<reference evidence="2 3" key="1">
    <citation type="submission" date="2016-11" db="EMBL/GenBank/DDBJ databases">
        <authorList>
            <person name="Jaros S."/>
            <person name="Januszkiewicz K."/>
            <person name="Wedrychowicz H."/>
        </authorList>
    </citation>
    <scope>NUCLEOTIDE SEQUENCE [LARGE SCALE GENOMIC DNA]</scope>
    <source>
        <strain evidence="2 3">DSM 2631</strain>
    </source>
</reference>
<evidence type="ECO:0000313" key="3">
    <source>
        <dbReference type="Proteomes" id="UP000184035"/>
    </source>
</evidence>
<dbReference type="EMBL" id="FQVM01000002">
    <property type="protein sequence ID" value="SHE40003.1"/>
    <property type="molecule type" value="Genomic_DNA"/>
</dbReference>
<protein>
    <submittedName>
        <fullName evidence="2">Uncharacterized protein</fullName>
    </submittedName>
</protein>
<evidence type="ECO:0000313" key="2">
    <source>
        <dbReference type="EMBL" id="SHE40003.1"/>
    </source>
</evidence>
<dbReference type="STRING" id="1533.SAMN05443638_10239"/>
<sequence length="160" mass="19080">MDSLNYNNFNFSKEFFRFYDNDEGIDEVGEYEVDIPFTYTPELRNDNSNDEKRPYPFNNPNTNMKLNIPPAGPPPFSTPSKNNQKVQKLNLSSPSQQKISSNSLRPCLYRFTYIWQRNGFSYWAFLTSIDRRSISGWRWIGFRWVYFGVDLRRIDSFICY</sequence>
<organism evidence="2 3">
    <name type="scientific">Clostridium fallax</name>
    <dbReference type="NCBI Taxonomy" id="1533"/>
    <lineage>
        <taxon>Bacteria</taxon>
        <taxon>Bacillati</taxon>
        <taxon>Bacillota</taxon>
        <taxon>Clostridia</taxon>
        <taxon>Eubacteriales</taxon>
        <taxon>Clostridiaceae</taxon>
        <taxon>Clostridium</taxon>
    </lineage>
</organism>
<dbReference type="Proteomes" id="UP000184035">
    <property type="component" value="Unassembled WGS sequence"/>
</dbReference>
<proteinExistence type="predicted"/>
<evidence type="ECO:0000256" key="1">
    <source>
        <dbReference type="SAM" id="MobiDB-lite"/>
    </source>
</evidence>
<dbReference type="RefSeq" id="WP_072892458.1">
    <property type="nucleotide sequence ID" value="NZ_FQVM01000002.1"/>
</dbReference>
<dbReference type="AlphaFoldDB" id="A0A1M4T627"/>
<dbReference type="OrthoDB" id="2068061at2"/>
<feature type="compositionally biased region" description="Polar residues" evidence="1">
    <location>
        <begin position="80"/>
        <end position="89"/>
    </location>
</feature>
<accession>A0A1M4T627</accession>
<feature type="compositionally biased region" description="Basic and acidic residues" evidence="1">
    <location>
        <begin position="43"/>
        <end position="54"/>
    </location>
</feature>
<feature type="region of interest" description="Disordered" evidence="1">
    <location>
        <begin position="41"/>
        <end position="97"/>
    </location>
</feature>
<name>A0A1M4T627_9CLOT</name>
<gene>
    <name evidence="2" type="ORF">SAMN05443638_10239</name>
</gene>
<keyword evidence="3" id="KW-1185">Reference proteome</keyword>